<dbReference type="Gene3D" id="1.10.287.130">
    <property type="match status" value="1"/>
</dbReference>
<dbReference type="InterPro" id="IPR011006">
    <property type="entry name" value="CheY-like_superfamily"/>
</dbReference>
<dbReference type="InterPro" id="IPR036097">
    <property type="entry name" value="HisK_dim/P_sf"/>
</dbReference>
<evidence type="ECO:0000256" key="6">
    <source>
        <dbReference type="PROSITE-ProRule" id="PRU00169"/>
    </source>
</evidence>
<dbReference type="PROSITE" id="PS50110">
    <property type="entry name" value="RESPONSE_REGULATORY"/>
    <property type="match status" value="1"/>
</dbReference>
<dbReference type="PROSITE" id="PS50113">
    <property type="entry name" value="PAC"/>
    <property type="match status" value="2"/>
</dbReference>
<feature type="domain" description="Response regulatory" evidence="9">
    <location>
        <begin position="955"/>
        <end position="1068"/>
    </location>
</feature>
<dbReference type="InterPro" id="IPR036890">
    <property type="entry name" value="HATPase_C_sf"/>
</dbReference>
<comment type="caution">
    <text evidence="12">The sequence shown here is derived from an EMBL/GenBank/DDBJ whole genome shotgun (WGS) entry which is preliminary data.</text>
</comment>
<dbReference type="InterPro" id="IPR013656">
    <property type="entry name" value="PAS_4"/>
</dbReference>
<dbReference type="CDD" id="cd00130">
    <property type="entry name" value="PAS"/>
    <property type="match status" value="4"/>
</dbReference>
<dbReference type="Gene3D" id="3.40.50.2300">
    <property type="match status" value="1"/>
</dbReference>
<evidence type="ECO:0000256" key="4">
    <source>
        <dbReference type="ARBA" id="ARBA00022679"/>
    </source>
</evidence>
<dbReference type="InterPro" id="IPR005467">
    <property type="entry name" value="His_kinase_dom"/>
</dbReference>
<keyword evidence="3 6" id="KW-0597">Phosphoprotein</keyword>
<dbReference type="SUPFAM" id="SSF55785">
    <property type="entry name" value="PYP-like sensor domain (PAS domain)"/>
    <property type="match status" value="4"/>
</dbReference>
<dbReference type="RefSeq" id="WP_238248650.1">
    <property type="nucleotide sequence ID" value="NZ_BPQX01000021.1"/>
</dbReference>
<keyword evidence="13" id="KW-1185">Reference proteome</keyword>
<keyword evidence="4" id="KW-0808">Transferase</keyword>
<dbReference type="PANTHER" id="PTHR43304:SF1">
    <property type="entry name" value="PAC DOMAIN-CONTAINING PROTEIN"/>
    <property type="match status" value="1"/>
</dbReference>
<dbReference type="Gene3D" id="3.30.450.20">
    <property type="entry name" value="PAS domain"/>
    <property type="match status" value="5"/>
</dbReference>
<dbReference type="PANTHER" id="PTHR43304">
    <property type="entry name" value="PHYTOCHROME-LIKE PROTEIN CPH1"/>
    <property type="match status" value="1"/>
</dbReference>
<sequence length="1079" mass="120244">MSDLLAFLAGGGEAARMIRERDWTGHPLGPPEHWPAELRTALSLVLNSPESMILAWGPDLTFFFNETYFPLLGPRLAWAMGEPFEKVWADAWDQAKPIIADALAGRAARFNDLPWTLDTDRGDAQTWWSFSYSRVLDAAGKVVGLFILTNETTERVKAERRQRDFEAALRIERDRAHDVLDNMGEAFALLGRDMRIADINAEGLRMDGRSRDEIVGRPYREAYPDADPVLELAYLRALRDSQPFTMEHAAPGPDGSVTWIDIRAYPVGGGLALFYRDITAKRIQQERLRASEALARENADRVQIALSAGAIIGTWFWDLPTDRFTVDEAFARSFGLDPAVGRIGLSLAQVIETVHPDDKPGLATAIEAAIARGGSYSHQYRVRRSDGNYYWLEANGRVDCASDGTPLSFPGVLIDLDERRTLVAERDRVRDALREQAFEFEVLADNIPILCWMSRPDGHVYWCSRRWYDYTGAEPGSLLGWGWTVAHDPAILPEVLDRWNASLATGEPFEMTFPLRARDGSFRPFLTRMVPIRDEDGTIARWFATNTDIAELRAAEQALRDLNATLEQQVAERTAERDQIWKASTDLLCVANFDGYIVSLNPAWVATLGWTAEEMTARPFVDFVHPDDRQSTLAAAAGLTRGAPQLAFENRYRRRDGSYRWLSWNAVSKDGKIYATVRDVTVMKEQAEALAHAEDALRQAQKMEAVGQLTGGVAHDFNNLLTIIRSSVDFLRRPNLPEERRARYMDAMSDTVDRAAKLTGQLLAFARRQALKPEVFDVGARLDEVVDMLNSVTGARIRVRTEQPDTRCHVRADASQFETALVNMAVNARDAMRGEGEMTIRVARSRPLPAIRGHAGATGPFVAVSVIDQGCGIPADHLSRIFEPFFTTKEVGKGTGLGLSQVIGFAKRSGGDVDVTSTVGRGTEFTLYLPEAEAIAGQATEEAAFEPEPEGRSLCVLVVEDNLEVGRFCTQILEDLGHSTVWAHNAEDALAEIDRIPFRFEAVFSDVVMPGMGGIELAKRLRVSHPNLPVILTSGYSDVLARDDGHGFDLVRKPYSAEQVASAFRKVALREFRRRRDRT</sequence>
<evidence type="ECO:0000256" key="5">
    <source>
        <dbReference type="ARBA" id="ARBA00022777"/>
    </source>
</evidence>
<dbReference type="SMART" id="SM00388">
    <property type="entry name" value="HisKA"/>
    <property type="match status" value="1"/>
</dbReference>
<dbReference type="InterPro" id="IPR013655">
    <property type="entry name" value="PAS_fold_3"/>
</dbReference>
<feature type="coiled-coil region" evidence="7">
    <location>
        <begin position="549"/>
        <end position="579"/>
    </location>
</feature>
<evidence type="ECO:0000313" key="13">
    <source>
        <dbReference type="Proteomes" id="UP001236369"/>
    </source>
</evidence>
<proteinExistence type="predicted"/>
<dbReference type="Pfam" id="PF08447">
    <property type="entry name" value="PAS_3"/>
    <property type="match status" value="3"/>
</dbReference>
<dbReference type="PRINTS" id="PR00344">
    <property type="entry name" value="BCTRLSENSOR"/>
</dbReference>
<dbReference type="Pfam" id="PF08448">
    <property type="entry name" value="PAS_4"/>
    <property type="match status" value="2"/>
</dbReference>
<dbReference type="Pfam" id="PF02518">
    <property type="entry name" value="HATPase_c"/>
    <property type="match status" value="1"/>
</dbReference>
<feature type="domain" description="PAC" evidence="11">
    <location>
        <begin position="509"/>
        <end position="561"/>
    </location>
</feature>
<protein>
    <recommendedName>
        <fullName evidence="2">histidine kinase</fullName>
        <ecNumber evidence="2">2.7.13.3</ecNumber>
    </recommendedName>
</protein>
<dbReference type="PROSITE" id="PS50112">
    <property type="entry name" value="PAS"/>
    <property type="match status" value="2"/>
</dbReference>
<dbReference type="InterPro" id="IPR052162">
    <property type="entry name" value="Sensor_kinase/Photoreceptor"/>
</dbReference>
<evidence type="ECO:0000259" key="9">
    <source>
        <dbReference type="PROSITE" id="PS50110"/>
    </source>
</evidence>
<dbReference type="SMART" id="SM00086">
    <property type="entry name" value="PAC"/>
    <property type="match status" value="4"/>
</dbReference>
<feature type="domain" description="PAS" evidence="10">
    <location>
        <begin position="573"/>
        <end position="630"/>
    </location>
</feature>
<dbReference type="NCBIfam" id="TIGR00229">
    <property type="entry name" value="sensory_box"/>
    <property type="match status" value="3"/>
</dbReference>
<evidence type="ECO:0000256" key="1">
    <source>
        <dbReference type="ARBA" id="ARBA00000085"/>
    </source>
</evidence>
<dbReference type="InterPro" id="IPR035965">
    <property type="entry name" value="PAS-like_dom_sf"/>
</dbReference>
<dbReference type="SMART" id="SM00091">
    <property type="entry name" value="PAS"/>
    <property type="match status" value="4"/>
</dbReference>
<dbReference type="SMART" id="SM00448">
    <property type="entry name" value="REC"/>
    <property type="match status" value="1"/>
</dbReference>
<dbReference type="EC" id="2.7.13.3" evidence="2"/>
<evidence type="ECO:0000313" key="12">
    <source>
        <dbReference type="EMBL" id="MDQ0442577.1"/>
    </source>
</evidence>
<dbReference type="InterPro" id="IPR003661">
    <property type="entry name" value="HisK_dim/P_dom"/>
</dbReference>
<dbReference type="CDD" id="cd00082">
    <property type="entry name" value="HisKA"/>
    <property type="match status" value="1"/>
</dbReference>
<dbReference type="InterPro" id="IPR000700">
    <property type="entry name" value="PAS-assoc_C"/>
</dbReference>
<feature type="domain" description="PAS" evidence="10">
    <location>
        <begin position="172"/>
        <end position="241"/>
    </location>
</feature>
<gene>
    <name evidence="12" type="ORF">QO016_002071</name>
</gene>
<dbReference type="SUPFAM" id="SSF52172">
    <property type="entry name" value="CheY-like"/>
    <property type="match status" value="1"/>
</dbReference>
<dbReference type="Pfam" id="PF00512">
    <property type="entry name" value="HisKA"/>
    <property type="match status" value="1"/>
</dbReference>
<reference evidence="12 13" key="1">
    <citation type="submission" date="2023-07" db="EMBL/GenBank/DDBJ databases">
        <title>Genomic Encyclopedia of Type Strains, Phase IV (KMG-IV): sequencing the most valuable type-strain genomes for metagenomic binning, comparative biology and taxonomic classification.</title>
        <authorList>
            <person name="Goeker M."/>
        </authorList>
    </citation>
    <scope>NUCLEOTIDE SEQUENCE [LARGE SCALE GENOMIC DNA]</scope>
    <source>
        <strain evidence="12 13">DSM 19562</strain>
    </source>
</reference>
<dbReference type="InterPro" id="IPR004358">
    <property type="entry name" value="Sig_transdc_His_kin-like_C"/>
</dbReference>
<dbReference type="PROSITE" id="PS50109">
    <property type="entry name" value="HIS_KIN"/>
    <property type="match status" value="1"/>
</dbReference>
<evidence type="ECO:0000256" key="2">
    <source>
        <dbReference type="ARBA" id="ARBA00012438"/>
    </source>
</evidence>
<dbReference type="InterPro" id="IPR003594">
    <property type="entry name" value="HATPase_dom"/>
</dbReference>
<dbReference type="InterPro" id="IPR000014">
    <property type="entry name" value="PAS"/>
</dbReference>
<dbReference type="InterPro" id="IPR001789">
    <property type="entry name" value="Sig_transdc_resp-reg_receiver"/>
</dbReference>
<evidence type="ECO:0000259" key="11">
    <source>
        <dbReference type="PROSITE" id="PS50113"/>
    </source>
</evidence>
<comment type="catalytic activity">
    <reaction evidence="1">
        <text>ATP + protein L-histidine = ADP + protein N-phospho-L-histidine.</text>
        <dbReference type="EC" id="2.7.13.3"/>
    </reaction>
</comment>
<feature type="domain" description="Histidine kinase" evidence="8">
    <location>
        <begin position="712"/>
        <end position="933"/>
    </location>
</feature>
<evidence type="ECO:0000259" key="8">
    <source>
        <dbReference type="PROSITE" id="PS50109"/>
    </source>
</evidence>
<dbReference type="Gene3D" id="3.30.565.10">
    <property type="entry name" value="Histidine kinase-like ATPase, C-terminal domain"/>
    <property type="match status" value="1"/>
</dbReference>
<dbReference type="CDD" id="cd00156">
    <property type="entry name" value="REC"/>
    <property type="match status" value="1"/>
</dbReference>
<dbReference type="SMART" id="SM00387">
    <property type="entry name" value="HATPase_c"/>
    <property type="match status" value="1"/>
</dbReference>
<dbReference type="Pfam" id="PF00072">
    <property type="entry name" value="Response_reg"/>
    <property type="match status" value="1"/>
</dbReference>
<feature type="domain" description="PAC" evidence="11">
    <location>
        <begin position="376"/>
        <end position="428"/>
    </location>
</feature>
<keyword evidence="7" id="KW-0175">Coiled coil</keyword>
<dbReference type="Proteomes" id="UP001236369">
    <property type="component" value="Unassembled WGS sequence"/>
</dbReference>
<keyword evidence="5" id="KW-0418">Kinase</keyword>
<name>A0ABU0HJT6_9HYPH</name>
<dbReference type="InterPro" id="IPR001610">
    <property type="entry name" value="PAC"/>
</dbReference>
<evidence type="ECO:0000259" key="10">
    <source>
        <dbReference type="PROSITE" id="PS50112"/>
    </source>
</evidence>
<organism evidence="12 13">
    <name type="scientific">Methylobacterium persicinum</name>
    <dbReference type="NCBI Taxonomy" id="374426"/>
    <lineage>
        <taxon>Bacteria</taxon>
        <taxon>Pseudomonadati</taxon>
        <taxon>Pseudomonadota</taxon>
        <taxon>Alphaproteobacteria</taxon>
        <taxon>Hyphomicrobiales</taxon>
        <taxon>Methylobacteriaceae</taxon>
        <taxon>Methylobacterium</taxon>
    </lineage>
</organism>
<dbReference type="EMBL" id="JAUSVV010000003">
    <property type="protein sequence ID" value="MDQ0442577.1"/>
    <property type="molecule type" value="Genomic_DNA"/>
</dbReference>
<dbReference type="SUPFAM" id="SSF55874">
    <property type="entry name" value="ATPase domain of HSP90 chaperone/DNA topoisomerase II/histidine kinase"/>
    <property type="match status" value="1"/>
</dbReference>
<accession>A0ABU0HJT6</accession>
<dbReference type="SUPFAM" id="SSF47384">
    <property type="entry name" value="Homodimeric domain of signal transducing histidine kinase"/>
    <property type="match status" value="1"/>
</dbReference>
<feature type="modified residue" description="4-aspartylphosphate" evidence="6">
    <location>
        <position position="1006"/>
    </location>
</feature>
<evidence type="ECO:0000256" key="7">
    <source>
        <dbReference type="SAM" id="Coils"/>
    </source>
</evidence>
<evidence type="ECO:0000256" key="3">
    <source>
        <dbReference type="ARBA" id="ARBA00022553"/>
    </source>
</evidence>